<gene>
    <name evidence="2" type="ORF">ACFSAH_03025</name>
</gene>
<organism evidence="2 3">
    <name type="scientific">Pseudopedobacter beijingensis</name>
    <dbReference type="NCBI Taxonomy" id="1207056"/>
    <lineage>
        <taxon>Bacteria</taxon>
        <taxon>Pseudomonadati</taxon>
        <taxon>Bacteroidota</taxon>
        <taxon>Sphingobacteriia</taxon>
        <taxon>Sphingobacteriales</taxon>
        <taxon>Sphingobacteriaceae</taxon>
        <taxon>Pseudopedobacter</taxon>
    </lineage>
</organism>
<dbReference type="Proteomes" id="UP001597118">
    <property type="component" value="Unassembled WGS sequence"/>
</dbReference>
<feature type="domain" description="Outer membrane protein beta-barrel" evidence="1">
    <location>
        <begin position="452"/>
        <end position="783"/>
    </location>
</feature>
<evidence type="ECO:0000313" key="2">
    <source>
        <dbReference type="EMBL" id="MFD1628831.1"/>
    </source>
</evidence>
<dbReference type="Pfam" id="PF14905">
    <property type="entry name" value="OMP_b-brl_3"/>
    <property type="match status" value="1"/>
</dbReference>
<proteinExistence type="predicted"/>
<protein>
    <submittedName>
        <fullName evidence="2">Outer membrane beta-barrel family protein</fullName>
    </submittedName>
</protein>
<reference evidence="3" key="1">
    <citation type="journal article" date="2019" name="Int. J. Syst. Evol. Microbiol.">
        <title>The Global Catalogue of Microorganisms (GCM) 10K type strain sequencing project: providing services to taxonomists for standard genome sequencing and annotation.</title>
        <authorList>
            <consortium name="The Broad Institute Genomics Platform"/>
            <consortium name="The Broad Institute Genome Sequencing Center for Infectious Disease"/>
            <person name="Wu L."/>
            <person name="Ma J."/>
        </authorList>
    </citation>
    <scope>NUCLEOTIDE SEQUENCE [LARGE SCALE GENOMIC DNA]</scope>
    <source>
        <strain evidence="3">CCUG 53762</strain>
    </source>
</reference>
<comment type="caution">
    <text evidence="2">The sequence shown here is derived from an EMBL/GenBank/DDBJ whole genome shotgun (WGS) entry which is preliminary data.</text>
</comment>
<dbReference type="SUPFAM" id="SSF49478">
    <property type="entry name" value="Cna protein B-type domain"/>
    <property type="match status" value="1"/>
</dbReference>
<sequence length="932" mass="105601">MKTTILVFVFSIFALYALGQNPYLVKGFVIDPAENIRLENTSILVINAKDSTLLNFTRADNNGNFTVDNLKQGDFILLLSYPGYADYSEPFKLDSINKSIDFGKVDMILKARLLAEVLVKGTANAITIKGDTTEFNAAAYAIQPNSKVEDLIKQFPGIEVDKDGKITAHGETVTKVLVDGEEFFGDDPTLVTKNLRADMVDKVQLYDKKSDQATFTGIDDGIKDKTLNIKLKEDKKKGYFGKLSAGVAKGYYEQQAMANLFTARQKLSVYGTNSNTSTTGLNWKDNQRFGESNTSFSDDGYMISSGNRDDISYNGQGIPETRSAGANYENKWDNNKKTFNLNYKLGDMDINGYRDNLNQRNLPSGITQSNSHNVFRNYLSRQRLNATFTNKIDSTSTLKLAVSAGTKNTQSNDDYDAETYKNSEILQNRNKRTVDNSGDQQNIEANVLWNKKLKKQRRTVSINASIAYDKNNSEGYLNSENIFYNPSSTDVNLVIDSTVNINQLKLNNSEGTNFNTNIAYTEPITKALSLVFNYRFGLNNRISNKQSLNQSASGRYDQLDSLYSNDFELQEYSNQAGAIFNYKKDKTTLNFGTKVAHVDFNQIDTYTNTRYDRNFINLNPQVNYQYKFSNQKSFRVDYNGASRQPGIYDIQPIRNNTDPLNIYIGNPSLKPSFNHRWNASYNTYKVINSRYFFINGSYSLTENSIVNRSTTDSVGKTTYQSINLNDKRPSNYNMYFNFLKKIGAINGGFGGGLSGNTYYNYVNGQLNKGVSNSYFVSLNASAYRESKYDFYVTLGPRYRTGYSSLQKNVNNNGWELFNRAAFNVYLPLNFEFGADGEYQYQQKTSSFDSSFQRTIINSSIRKKFFKEKNLVASVSVRDLLNQNVGFNRSAYDNSISQSSYNTIKRYFMFSLIWDFNKMGIGSKIKTPTKETE</sequence>
<dbReference type="RefSeq" id="WP_379661216.1">
    <property type="nucleotide sequence ID" value="NZ_JBHUDG010000003.1"/>
</dbReference>
<accession>A0ABW4I7V1</accession>
<keyword evidence="3" id="KW-1185">Reference proteome</keyword>
<dbReference type="SUPFAM" id="SSF56935">
    <property type="entry name" value="Porins"/>
    <property type="match status" value="1"/>
</dbReference>
<dbReference type="InterPro" id="IPR041700">
    <property type="entry name" value="OMP_b-brl_3"/>
</dbReference>
<evidence type="ECO:0000313" key="3">
    <source>
        <dbReference type="Proteomes" id="UP001597118"/>
    </source>
</evidence>
<evidence type="ECO:0000259" key="1">
    <source>
        <dbReference type="Pfam" id="PF14905"/>
    </source>
</evidence>
<name>A0ABW4I7V1_9SPHI</name>
<dbReference type="EMBL" id="JBHUDG010000003">
    <property type="protein sequence ID" value="MFD1628831.1"/>
    <property type="molecule type" value="Genomic_DNA"/>
</dbReference>